<protein>
    <recommendedName>
        <fullName evidence="6">Probable hydrogen peroxide-inducible genes activator</fullName>
    </recommendedName>
</protein>
<evidence type="ECO:0000256" key="5">
    <source>
        <dbReference type="ARBA" id="ARBA00023163"/>
    </source>
</evidence>
<keyword evidence="4" id="KW-0010">Activator</keyword>
<dbReference type="SUPFAM" id="SSF53850">
    <property type="entry name" value="Periplasmic binding protein-like II"/>
    <property type="match status" value="1"/>
</dbReference>
<dbReference type="GO" id="GO:0032993">
    <property type="term" value="C:protein-DNA complex"/>
    <property type="evidence" value="ECO:0007669"/>
    <property type="project" value="TreeGrafter"/>
</dbReference>
<dbReference type="GO" id="GO:0003700">
    <property type="term" value="F:DNA-binding transcription factor activity"/>
    <property type="evidence" value="ECO:0007669"/>
    <property type="project" value="InterPro"/>
</dbReference>
<evidence type="ECO:0000256" key="2">
    <source>
        <dbReference type="ARBA" id="ARBA00023015"/>
    </source>
</evidence>
<proteinExistence type="inferred from homology"/>
<evidence type="ECO:0000313" key="10">
    <source>
        <dbReference type="EMBL" id="MBB2993793.1"/>
    </source>
</evidence>
<keyword evidence="2" id="KW-0805">Transcription regulation</keyword>
<comment type="caution">
    <text evidence="10">The sequence shown here is derived from an EMBL/GenBank/DDBJ whole genome shotgun (WGS) entry which is preliminary data.</text>
</comment>
<dbReference type="Pfam" id="PF00126">
    <property type="entry name" value="HTH_1"/>
    <property type="match status" value="1"/>
</dbReference>
<dbReference type="InterPro" id="IPR036388">
    <property type="entry name" value="WH-like_DNA-bd_sf"/>
</dbReference>
<dbReference type="GO" id="GO:0003677">
    <property type="term" value="F:DNA binding"/>
    <property type="evidence" value="ECO:0007669"/>
    <property type="project" value="UniProtKB-KW"/>
</dbReference>
<evidence type="ECO:0000256" key="7">
    <source>
        <dbReference type="ARBA" id="ARBA00056658"/>
    </source>
</evidence>
<comment type="function">
    <text evidence="7">Required for the induction the katG gene for catalase. Involved in the response to hydrogen peroxide.</text>
</comment>
<dbReference type="CDD" id="cd05466">
    <property type="entry name" value="PBP2_LTTR_substrate"/>
    <property type="match status" value="1"/>
</dbReference>
<gene>
    <name evidence="10" type="ORF">FHR72_005307</name>
</gene>
<reference evidence="10 11" key="1">
    <citation type="submission" date="2020-08" db="EMBL/GenBank/DDBJ databases">
        <title>The Agave Microbiome: Exploring the role of microbial communities in plant adaptations to desert environments.</title>
        <authorList>
            <person name="Partida-Martinez L.P."/>
        </authorList>
    </citation>
    <scope>NUCLEOTIDE SEQUENCE [LARGE SCALE GENOMIC DNA]</scope>
    <source>
        <strain evidence="10 11">AT2.18</strain>
    </source>
</reference>
<dbReference type="InterPro" id="IPR036390">
    <property type="entry name" value="WH_DNA-bd_sf"/>
</dbReference>
<evidence type="ECO:0000256" key="1">
    <source>
        <dbReference type="ARBA" id="ARBA00009437"/>
    </source>
</evidence>
<sequence>MAAPSHPDAAGMDIDFTRLRYFVAVADELHFTRAADKLMITPPPLSKQIKLLEKELGAPLFERAYHEVRLSPLGQRLLGPAREILRQVEDFKAIATNAATGFAPLRVSATAYAPSDLVAELESALRELPVVTEFRVPGSGAEVTATLIAGQADIGLIHLPAGDKRLRHTVVSRYQGAVAVRFDDPLATRESISIEELRDRDVAIDFARPNPVVLAGLTRQLNRRGVHRVVRTTSRRGGEVEMATQVFNRHLVAIVSYAPDSFIGKIFSPPEFTLIPVDESTWARPKSLWRGPRSACGDAWTRWNPPWRRSPGDWGPCTAGHDRRGLSCRPPNRACRRDGRPGTGRPRGTTRSRCPG</sequence>
<keyword evidence="5" id="KW-0804">Transcription</keyword>
<organism evidence="10 11">
    <name type="scientific">Mycolicibacterium iranicum</name>
    <name type="common">Mycobacterium iranicum</name>
    <dbReference type="NCBI Taxonomy" id="912594"/>
    <lineage>
        <taxon>Bacteria</taxon>
        <taxon>Bacillati</taxon>
        <taxon>Actinomycetota</taxon>
        <taxon>Actinomycetes</taxon>
        <taxon>Mycobacteriales</taxon>
        <taxon>Mycobacteriaceae</taxon>
        <taxon>Mycolicibacterium</taxon>
    </lineage>
</organism>
<keyword evidence="3 10" id="KW-0238">DNA-binding</keyword>
<dbReference type="InterPro" id="IPR005119">
    <property type="entry name" value="LysR_subst-bd"/>
</dbReference>
<dbReference type="Gene3D" id="1.10.10.10">
    <property type="entry name" value="Winged helix-like DNA-binding domain superfamily/Winged helix DNA-binding domain"/>
    <property type="match status" value="1"/>
</dbReference>
<feature type="compositionally biased region" description="Low complexity" evidence="8">
    <location>
        <begin position="343"/>
        <end position="356"/>
    </location>
</feature>
<dbReference type="InterPro" id="IPR000847">
    <property type="entry name" value="LysR_HTH_N"/>
</dbReference>
<keyword evidence="11" id="KW-1185">Reference proteome</keyword>
<dbReference type="PRINTS" id="PR00039">
    <property type="entry name" value="HTHLYSR"/>
</dbReference>
<name>A0A839QDW7_MYCIR</name>
<dbReference type="FunFam" id="1.10.10.10:FF:000001">
    <property type="entry name" value="LysR family transcriptional regulator"/>
    <property type="match status" value="1"/>
</dbReference>
<feature type="domain" description="HTH lysR-type" evidence="9">
    <location>
        <begin position="14"/>
        <end position="71"/>
    </location>
</feature>
<dbReference type="PROSITE" id="PS50931">
    <property type="entry name" value="HTH_LYSR"/>
    <property type="match status" value="1"/>
</dbReference>
<dbReference type="SUPFAM" id="SSF46785">
    <property type="entry name" value="Winged helix' DNA-binding domain"/>
    <property type="match status" value="1"/>
</dbReference>
<feature type="region of interest" description="Disordered" evidence="8">
    <location>
        <begin position="321"/>
        <end position="356"/>
    </location>
</feature>
<evidence type="ECO:0000256" key="6">
    <source>
        <dbReference type="ARBA" id="ARBA00040885"/>
    </source>
</evidence>
<evidence type="ECO:0000256" key="8">
    <source>
        <dbReference type="SAM" id="MobiDB-lite"/>
    </source>
</evidence>
<dbReference type="PANTHER" id="PTHR30346">
    <property type="entry name" value="TRANSCRIPTIONAL DUAL REGULATOR HCAR-RELATED"/>
    <property type="match status" value="1"/>
</dbReference>
<dbReference type="PANTHER" id="PTHR30346:SF0">
    <property type="entry name" value="HCA OPERON TRANSCRIPTIONAL ACTIVATOR HCAR"/>
    <property type="match status" value="1"/>
</dbReference>
<evidence type="ECO:0000313" key="11">
    <source>
        <dbReference type="Proteomes" id="UP000550501"/>
    </source>
</evidence>
<dbReference type="AlphaFoldDB" id="A0A839QDW7"/>
<evidence type="ECO:0000259" key="9">
    <source>
        <dbReference type="PROSITE" id="PS50931"/>
    </source>
</evidence>
<dbReference type="Gene3D" id="3.40.190.10">
    <property type="entry name" value="Periplasmic binding protein-like II"/>
    <property type="match status" value="2"/>
</dbReference>
<comment type="similarity">
    <text evidence="1">Belongs to the LysR transcriptional regulatory family.</text>
</comment>
<dbReference type="Proteomes" id="UP000550501">
    <property type="component" value="Unassembled WGS sequence"/>
</dbReference>
<evidence type="ECO:0000256" key="4">
    <source>
        <dbReference type="ARBA" id="ARBA00023159"/>
    </source>
</evidence>
<evidence type="ECO:0000256" key="3">
    <source>
        <dbReference type="ARBA" id="ARBA00023125"/>
    </source>
</evidence>
<accession>A0A839QDW7</accession>
<dbReference type="Pfam" id="PF03466">
    <property type="entry name" value="LysR_substrate"/>
    <property type="match status" value="1"/>
</dbReference>
<dbReference type="EMBL" id="JACHVU010000024">
    <property type="protein sequence ID" value="MBB2993793.1"/>
    <property type="molecule type" value="Genomic_DNA"/>
</dbReference>